<protein>
    <submittedName>
        <fullName evidence="4">F5/8 type C domain protein</fullName>
    </submittedName>
</protein>
<dbReference type="Proteomes" id="UP000004968">
    <property type="component" value="Unassembled WGS sequence"/>
</dbReference>
<dbReference type="AlphaFoldDB" id="D3AQ46"/>
<feature type="signal peptide" evidence="2">
    <location>
        <begin position="1"/>
        <end position="29"/>
    </location>
</feature>
<dbReference type="CDD" id="cd11575">
    <property type="entry name" value="GH99_GH71_like_3"/>
    <property type="match status" value="1"/>
</dbReference>
<dbReference type="InterPro" id="IPR013783">
    <property type="entry name" value="Ig-like_fold"/>
</dbReference>
<dbReference type="GO" id="GO:0016798">
    <property type="term" value="F:hydrolase activity, acting on glycosyl bonds"/>
    <property type="evidence" value="ECO:0007669"/>
    <property type="project" value="UniProtKB-KW"/>
</dbReference>
<accession>D3AQ46</accession>
<feature type="domain" description="F5/8 type C" evidence="3">
    <location>
        <begin position="883"/>
        <end position="1025"/>
    </location>
</feature>
<dbReference type="Pfam" id="PF00754">
    <property type="entry name" value="F5_F8_type_C"/>
    <property type="match status" value="2"/>
</dbReference>
<evidence type="ECO:0000256" key="1">
    <source>
        <dbReference type="ARBA" id="ARBA00023295"/>
    </source>
</evidence>
<keyword evidence="1" id="KW-0378">Hydrolase</keyword>
<evidence type="ECO:0000313" key="4">
    <source>
        <dbReference type="EMBL" id="EFC96060.1"/>
    </source>
</evidence>
<dbReference type="Gene3D" id="3.20.20.80">
    <property type="entry name" value="Glycosidases"/>
    <property type="match status" value="1"/>
</dbReference>
<dbReference type="InterPro" id="IPR000421">
    <property type="entry name" value="FA58C"/>
</dbReference>
<comment type="caution">
    <text evidence="4">The sequence shown here is derived from an EMBL/GenBank/DDBJ whole genome shotgun (WGS) entry which is preliminary data.</text>
</comment>
<dbReference type="Gene3D" id="2.60.40.10">
    <property type="entry name" value="Immunoglobulins"/>
    <property type="match status" value="1"/>
</dbReference>
<feature type="chain" id="PRO_5003041836" evidence="2">
    <location>
        <begin position="30"/>
        <end position="1170"/>
    </location>
</feature>
<evidence type="ECO:0000259" key="3">
    <source>
        <dbReference type="PROSITE" id="PS50022"/>
    </source>
</evidence>
<gene>
    <name evidence="4" type="ORF">CLOSTHATH_05752</name>
</gene>
<reference evidence="4 5" key="1">
    <citation type="submission" date="2010-01" db="EMBL/GenBank/DDBJ databases">
        <authorList>
            <person name="Weinstock G."/>
            <person name="Sodergren E."/>
            <person name="Clifton S."/>
            <person name="Fulton L."/>
            <person name="Fulton B."/>
            <person name="Courtney L."/>
            <person name="Fronick C."/>
            <person name="Harrison M."/>
            <person name="Strong C."/>
            <person name="Farmer C."/>
            <person name="Delahaunty K."/>
            <person name="Markovic C."/>
            <person name="Hall O."/>
            <person name="Minx P."/>
            <person name="Tomlinson C."/>
            <person name="Mitreva M."/>
            <person name="Nelson J."/>
            <person name="Hou S."/>
            <person name="Wollam A."/>
            <person name="Pepin K.H."/>
            <person name="Johnson M."/>
            <person name="Bhonagiri V."/>
            <person name="Nash W.E."/>
            <person name="Warren W."/>
            <person name="Chinwalla A."/>
            <person name="Mardis E.R."/>
            <person name="Wilson R.K."/>
        </authorList>
    </citation>
    <scope>NUCLEOTIDE SEQUENCE [LARGE SCALE GENOMIC DNA]</scope>
    <source>
        <strain evidence="4 5">DSM 13479</strain>
    </source>
</reference>
<dbReference type="EMBL" id="ACIO01000626">
    <property type="protein sequence ID" value="EFC96060.1"/>
    <property type="molecule type" value="Genomic_DNA"/>
</dbReference>
<dbReference type="Gene3D" id="2.60.120.260">
    <property type="entry name" value="Galactose-binding domain-like"/>
    <property type="match status" value="2"/>
</dbReference>
<dbReference type="InterPro" id="IPR008979">
    <property type="entry name" value="Galactose-bd-like_sf"/>
</dbReference>
<organism evidence="4 5">
    <name type="scientific">Hungatella hathewayi DSM 13479</name>
    <dbReference type="NCBI Taxonomy" id="566550"/>
    <lineage>
        <taxon>Bacteria</taxon>
        <taxon>Bacillati</taxon>
        <taxon>Bacillota</taxon>
        <taxon>Clostridia</taxon>
        <taxon>Lachnospirales</taxon>
        <taxon>Lachnospiraceae</taxon>
        <taxon>Hungatella</taxon>
    </lineage>
</organism>
<dbReference type="RefSeq" id="WP_006776170.1">
    <property type="nucleotide sequence ID" value="NZ_GG667772.1"/>
</dbReference>
<dbReference type="PROSITE" id="PS50022">
    <property type="entry name" value="FA58C_3"/>
    <property type="match status" value="1"/>
</dbReference>
<dbReference type="GeneID" id="93149209"/>
<evidence type="ECO:0000313" key="5">
    <source>
        <dbReference type="Proteomes" id="UP000004968"/>
    </source>
</evidence>
<name>D3AQ46_9FIRM</name>
<keyword evidence="1" id="KW-0326">Glycosidase</keyword>
<dbReference type="SUPFAM" id="SSF49785">
    <property type="entry name" value="Galactose-binding domain-like"/>
    <property type="match status" value="2"/>
</dbReference>
<keyword evidence="2" id="KW-0732">Signal</keyword>
<dbReference type="Pfam" id="PF17957">
    <property type="entry name" value="Big_7"/>
    <property type="match status" value="1"/>
</dbReference>
<proteinExistence type="predicted"/>
<dbReference type="HOGENOM" id="CLU_274144_0_0_9"/>
<evidence type="ECO:0000256" key="2">
    <source>
        <dbReference type="SAM" id="SignalP"/>
    </source>
</evidence>
<sequence>MMRKWKRSMAVSMAAVLLGLAVLPGTANGFCVEKVQKANDSNAESTQTATGSNAENVQTATGSNAENIQKATGSNAMARVIAVNPCSNPGNRMLAADGDTDTFWTSKDSHKQENRHYIEFILDREYTIERIEMHLGRLTNGKWGFIPENLRVEARTDGEYDVVLDQNTVTEMTFLTLPEPTKASSLRLSFLDSRSKGFSVREVAFYLPGQPGGQTQYSQKKVYADYHGPRYTREHDGNVGNWGFVGEAKNSGAANKKVINNPDVIGEDGRRKLAAAAYPLVGMQSQMDPDYHEYQILLAKMANIDGFFVEWGFPGHGSDRQLEIMMETADKYGFELGINWCDAWHMKDWITLVKPEVVTREEKVAEAVNSLSEILEKLYASNCGALFEGHPLVYLFGGGFDKAEVRKIVEEAVIPGQFLTDVPWYFRRASVSGSVNSSDQVNYSYAGTDWHTVVDGPYGWVPERVRSAQAAGFKDFDVYGTREDAVSYLQMLKRTFINNPDIPLRNSVVSPGMDNRPCAGWGDKFKYMDRDEGQLYRDMWEFNVLNRDYLDVVYIASWNDYTEGHQIEPTVEDGYRELFTTQDFAYQFKGKGSQDKTGFSLPLRLFELRKEAEKLEAMGGDAAALNEQLDQAGRDISEGRYEEAGSLLNEVQRVISAEIATDSNATILCNEANGKLVLTEQIRENVAYRKTVTSNCSKEGLASVVDGVSDTAWSFEGAGSYIDIDIGSNANLVAGVFMGDMPFRLYYWEEEVLKQAEVVRDAGNGFYLPKSVTASRVRIQLEASQGNVYEIKLYANSVPDVEVVSPQPNGQVDFTAPWQVEVEASDRDGSIVRVEAWLDGILMTPLSVNPTDSRYSLLLPPAEPTLHQLTVKVVDNEGGYTVAGPFSLYPILENIALNKPAIANVSMQGYGPELAVDGIISLDSRWRTPASYTEHWLEIDLEGTYEICRADLFMGDLSGYAVRDFKLEYWDGSGWRQIPGTSFTGNTVKDMVLRFDPIITNKVRFYSSEAAGRGVRVKEIMIYAPAKATGTENCASINFHAKYLENADSGGGAESLSAAKGCYLTLSDEVAQQLSGKYYEGILSFEYLDDGFGSFSVLVSADGQAEFGNYEEAAVINKTGTGQWMVAKINLKGPHIRMNHTGENDSDVALKGPTRIRGISLEFVVAEPKL</sequence>